<dbReference type="SUPFAM" id="SSF50129">
    <property type="entry name" value="GroES-like"/>
    <property type="match status" value="1"/>
</dbReference>
<gene>
    <name evidence="2" type="ORF">BJ085DRAFT_41167</name>
</gene>
<keyword evidence="3" id="KW-1185">Reference proteome</keyword>
<evidence type="ECO:0000313" key="3">
    <source>
        <dbReference type="Proteomes" id="UP000268162"/>
    </source>
</evidence>
<dbReference type="CDD" id="cd08241">
    <property type="entry name" value="QOR1"/>
    <property type="match status" value="1"/>
</dbReference>
<dbReference type="GO" id="GO:0008270">
    <property type="term" value="F:zinc ion binding"/>
    <property type="evidence" value="ECO:0007669"/>
    <property type="project" value="InterPro"/>
</dbReference>
<dbReference type="STRING" id="215637.A0A4P9ZY47"/>
<dbReference type="GO" id="GO:0016491">
    <property type="term" value="F:oxidoreductase activity"/>
    <property type="evidence" value="ECO:0007669"/>
    <property type="project" value="InterPro"/>
</dbReference>
<dbReference type="PROSITE" id="PS01162">
    <property type="entry name" value="QOR_ZETA_CRYSTAL"/>
    <property type="match status" value="1"/>
</dbReference>
<organism evidence="2 3">
    <name type="scientific">Dimargaris cristalligena</name>
    <dbReference type="NCBI Taxonomy" id="215637"/>
    <lineage>
        <taxon>Eukaryota</taxon>
        <taxon>Fungi</taxon>
        <taxon>Fungi incertae sedis</taxon>
        <taxon>Zoopagomycota</taxon>
        <taxon>Kickxellomycotina</taxon>
        <taxon>Dimargaritomycetes</taxon>
        <taxon>Dimargaritales</taxon>
        <taxon>Dimargaritaceae</taxon>
        <taxon>Dimargaris</taxon>
    </lineage>
</organism>
<dbReference type="InterPro" id="IPR036291">
    <property type="entry name" value="NAD(P)-bd_dom_sf"/>
</dbReference>
<dbReference type="InterPro" id="IPR020843">
    <property type="entry name" value="ER"/>
</dbReference>
<reference evidence="3" key="1">
    <citation type="journal article" date="2018" name="Nat. Microbiol.">
        <title>Leveraging single-cell genomics to expand the fungal tree of life.</title>
        <authorList>
            <person name="Ahrendt S.R."/>
            <person name="Quandt C.A."/>
            <person name="Ciobanu D."/>
            <person name="Clum A."/>
            <person name="Salamov A."/>
            <person name="Andreopoulos B."/>
            <person name="Cheng J.F."/>
            <person name="Woyke T."/>
            <person name="Pelin A."/>
            <person name="Henrissat B."/>
            <person name="Reynolds N.K."/>
            <person name="Benny G.L."/>
            <person name="Smith M.E."/>
            <person name="James T.Y."/>
            <person name="Grigoriev I.V."/>
        </authorList>
    </citation>
    <scope>NUCLEOTIDE SEQUENCE [LARGE SCALE GENOMIC DNA]</scope>
    <source>
        <strain evidence="3">RSA 468</strain>
    </source>
</reference>
<dbReference type="Pfam" id="PF08240">
    <property type="entry name" value="ADH_N"/>
    <property type="match status" value="1"/>
</dbReference>
<dbReference type="Gene3D" id="3.90.180.10">
    <property type="entry name" value="Medium-chain alcohol dehydrogenases, catalytic domain"/>
    <property type="match status" value="1"/>
</dbReference>
<evidence type="ECO:0000313" key="2">
    <source>
        <dbReference type="EMBL" id="RKP38616.1"/>
    </source>
</evidence>
<sequence length="336" mass="36085">MQALVVRDQWLKSTSELKVNANVPIPTLKPGQVLVKVMAVGTNFFDILMVQGKYQIKPPRPFTPGCEFAGVVVKTHPNVSHINVGTAVMGSDSWGAYAEYLAVPAKQVIPKPDALSYEEACGLTITYPTSYAGLVYRGGLKRGDHVLIHAAAGGVGLAAVQIAKLLGATVIATVGSDAKADIVRAQGADHVVNYRDENWPSAVAKLTPQGRGVDIVYDPVGLIERSLKCTAWNGRLIVVGFAAGQIEKVAVNRVLLKNVSIVGLHWGAYLRFEPERVPEVWGVLLPWLAQRQLKPVVFPRVFHGLDQVGSALDTIASRESYGKVVVKVADPASAKL</sequence>
<dbReference type="GO" id="GO:0005739">
    <property type="term" value="C:mitochondrion"/>
    <property type="evidence" value="ECO:0007669"/>
    <property type="project" value="TreeGrafter"/>
</dbReference>
<dbReference type="SUPFAM" id="SSF51735">
    <property type="entry name" value="NAD(P)-binding Rossmann-fold domains"/>
    <property type="match status" value="1"/>
</dbReference>
<dbReference type="InterPro" id="IPR013154">
    <property type="entry name" value="ADH-like_N"/>
</dbReference>
<proteinExistence type="predicted"/>
<dbReference type="EMBL" id="ML002347">
    <property type="protein sequence ID" value="RKP38616.1"/>
    <property type="molecule type" value="Genomic_DNA"/>
</dbReference>
<feature type="domain" description="Enoyl reductase (ER)" evidence="1">
    <location>
        <begin position="12"/>
        <end position="326"/>
    </location>
</feature>
<accession>A0A4P9ZY47</accession>
<dbReference type="Pfam" id="PF00107">
    <property type="entry name" value="ADH_zinc_N"/>
    <property type="match status" value="1"/>
</dbReference>
<dbReference type="SMART" id="SM00829">
    <property type="entry name" value="PKS_ER"/>
    <property type="match status" value="1"/>
</dbReference>
<dbReference type="InterPro" id="IPR002364">
    <property type="entry name" value="Quin_OxRdtase/zeta-crystal_CS"/>
</dbReference>
<dbReference type="PANTHER" id="PTHR43677">
    <property type="entry name" value="SHORT-CHAIN DEHYDROGENASE/REDUCTASE"/>
    <property type="match status" value="1"/>
</dbReference>
<dbReference type="AlphaFoldDB" id="A0A4P9ZY47"/>
<dbReference type="InterPro" id="IPR051397">
    <property type="entry name" value="Zn-ADH-like_protein"/>
</dbReference>
<dbReference type="PANTHER" id="PTHR43677:SF4">
    <property type="entry name" value="QUINONE OXIDOREDUCTASE-LIKE PROTEIN 2"/>
    <property type="match status" value="1"/>
</dbReference>
<dbReference type="InterPro" id="IPR011032">
    <property type="entry name" value="GroES-like_sf"/>
</dbReference>
<protein>
    <submittedName>
        <fullName evidence="2">Zinc-binding dehydrogenase</fullName>
    </submittedName>
</protein>
<name>A0A4P9ZY47_9FUNG</name>
<dbReference type="OrthoDB" id="10257049at2759"/>
<dbReference type="Gene3D" id="3.40.50.720">
    <property type="entry name" value="NAD(P)-binding Rossmann-like Domain"/>
    <property type="match status" value="1"/>
</dbReference>
<dbReference type="Proteomes" id="UP000268162">
    <property type="component" value="Unassembled WGS sequence"/>
</dbReference>
<dbReference type="InterPro" id="IPR013149">
    <property type="entry name" value="ADH-like_C"/>
</dbReference>
<evidence type="ECO:0000259" key="1">
    <source>
        <dbReference type="SMART" id="SM00829"/>
    </source>
</evidence>